<feature type="signal peptide" evidence="1">
    <location>
        <begin position="1"/>
        <end position="21"/>
    </location>
</feature>
<organism evidence="2 3">
    <name type="scientific">Blumeria graminis f. sp. tritici</name>
    <dbReference type="NCBI Taxonomy" id="62690"/>
    <lineage>
        <taxon>Eukaryota</taxon>
        <taxon>Fungi</taxon>
        <taxon>Dikarya</taxon>
        <taxon>Ascomycota</taxon>
        <taxon>Pezizomycotina</taxon>
        <taxon>Leotiomycetes</taxon>
        <taxon>Erysiphales</taxon>
        <taxon>Erysiphaceae</taxon>
        <taxon>Blumeria</taxon>
    </lineage>
</organism>
<gene>
    <name evidence="2" type="ORF">BGT96224V316_LOCUS2164</name>
</gene>
<evidence type="ECO:0000313" key="3">
    <source>
        <dbReference type="Proteomes" id="UP000324639"/>
    </source>
</evidence>
<accession>A0A9X9LBK2</accession>
<dbReference type="EMBL" id="LR026987">
    <property type="protein sequence ID" value="VCU40913.1"/>
    <property type="molecule type" value="Genomic_DNA"/>
</dbReference>
<keyword evidence="1" id="KW-0732">Signal</keyword>
<name>A0A9X9LBK2_BLUGR</name>
<feature type="chain" id="PRO_5040747549" evidence="1">
    <location>
        <begin position="22"/>
        <end position="130"/>
    </location>
</feature>
<proteinExistence type="predicted"/>
<keyword evidence="3" id="KW-1185">Reference proteome</keyword>
<dbReference type="AlphaFoldDB" id="A0A9X9LBK2"/>
<evidence type="ECO:0000313" key="2">
    <source>
        <dbReference type="EMBL" id="VCU40913.1"/>
    </source>
</evidence>
<dbReference type="Proteomes" id="UP000324639">
    <property type="component" value="Chromosome Bgt_-04"/>
</dbReference>
<protein>
    <submittedName>
        <fullName evidence="2">Bgt_avrF2_20-2</fullName>
    </submittedName>
</protein>
<sequence>MKVSSLLSYAAFLNYLLPVSAVSPVKNFKCWNKVFSCAIMQEAIDREYDKMKKPSGLYRVRGIFSIAPFHIKYSTRLKVYDVTTNVAFTEWKQVEWMKAIVDGREYGCEPTDELENSVVWTGPGRYQYGY</sequence>
<reference evidence="2 3" key="1">
    <citation type="submission" date="2018-08" db="EMBL/GenBank/DDBJ databases">
        <authorList>
            <person name="Muller C M."/>
        </authorList>
    </citation>
    <scope>NUCLEOTIDE SEQUENCE [LARGE SCALE GENOMIC DNA]</scope>
</reference>
<evidence type="ECO:0000256" key="1">
    <source>
        <dbReference type="SAM" id="SignalP"/>
    </source>
</evidence>